<dbReference type="InterPro" id="IPR051799">
    <property type="entry name" value="NADH_flavin_oxidoreductase"/>
</dbReference>
<keyword evidence="1" id="KW-0285">Flavoprotein</keyword>
<sequence>MYNVLQPIDINQLRLPNRFIRSATYEGLATAKGMATDELARLYGELGAGSLGLIVVGYAAVQPNGIGGPGMLGIWSDEHIAGFARLTQAVHESGGLVCAQIVHCGRQAFPELIEGPPVGPSAVPTKKFGATPRELTQPEIQRLVLDFGAAAARAKKAGFDAVQIHCAHGYLLNQFLARNSNRRTDGYGGDLPARARILFETYEEIRRSVGAGYPVLIKLNCRDFVEDGLELDESMWVARRLSEMGMDAIEISGGIWDTTLEEGKSIQKGIPRKRPEAYFLQYAQQFAGALSVPVITVGGIRSVETAESIVAEGKAAMVSLCRPLICEPHLVKRWLEGDRAPAQCVSCNRCLALTASRGLQCFKKKPASATAERG</sequence>
<dbReference type="EMBL" id="QZKU01000004">
    <property type="protein sequence ID" value="RJP26732.1"/>
    <property type="molecule type" value="Genomic_DNA"/>
</dbReference>
<feature type="domain" description="NADH:flavin oxidoreductase/NADH oxidase N-terminal" evidence="3">
    <location>
        <begin position="5"/>
        <end position="334"/>
    </location>
</feature>
<dbReference type="AlphaFoldDB" id="A0A3A4P6F0"/>
<evidence type="ECO:0000259" key="3">
    <source>
        <dbReference type="Pfam" id="PF00724"/>
    </source>
</evidence>
<evidence type="ECO:0000313" key="4">
    <source>
        <dbReference type="EMBL" id="RJP26732.1"/>
    </source>
</evidence>
<reference evidence="4 5" key="1">
    <citation type="journal article" date="2017" name="ISME J.">
        <title>Energy and carbon metabolisms in a deep terrestrial subsurface fluid microbial community.</title>
        <authorList>
            <person name="Momper L."/>
            <person name="Jungbluth S.P."/>
            <person name="Lee M.D."/>
            <person name="Amend J.P."/>
        </authorList>
    </citation>
    <scope>NUCLEOTIDE SEQUENCE [LARGE SCALE GENOMIC DNA]</scope>
    <source>
        <strain evidence="4">SURF_5</strain>
    </source>
</reference>
<dbReference type="InterPro" id="IPR001155">
    <property type="entry name" value="OxRdtase_FMN_N"/>
</dbReference>
<gene>
    <name evidence="4" type="ORF">C4520_00370</name>
</gene>
<dbReference type="GO" id="GO:0016491">
    <property type="term" value="F:oxidoreductase activity"/>
    <property type="evidence" value="ECO:0007669"/>
    <property type="project" value="UniProtKB-KW"/>
</dbReference>
<organism evidence="4 5">
    <name type="scientific">Abyssobacteria bacterium (strain SURF_5)</name>
    <dbReference type="NCBI Taxonomy" id="2093360"/>
    <lineage>
        <taxon>Bacteria</taxon>
        <taxon>Pseudomonadati</taxon>
        <taxon>Candidatus Hydrogenedentota</taxon>
        <taxon>Candidatus Abyssobacteria</taxon>
    </lineage>
</organism>
<dbReference type="Pfam" id="PF00724">
    <property type="entry name" value="Oxidored_FMN"/>
    <property type="match status" value="1"/>
</dbReference>
<accession>A0A3A4P6F0</accession>
<dbReference type="CDD" id="cd02803">
    <property type="entry name" value="OYE_like_FMN_family"/>
    <property type="match status" value="1"/>
</dbReference>
<dbReference type="SUPFAM" id="SSF51395">
    <property type="entry name" value="FMN-linked oxidoreductases"/>
    <property type="match status" value="1"/>
</dbReference>
<dbReference type="PANTHER" id="PTHR43656">
    <property type="entry name" value="BINDING OXIDOREDUCTASE, PUTATIVE (AFU_ORTHOLOGUE AFUA_2G08260)-RELATED"/>
    <property type="match status" value="1"/>
</dbReference>
<evidence type="ECO:0000313" key="5">
    <source>
        <dbReference type="Proteomes" id="UP000265882"/>
    </source>
</evidence>
<keyword evidence="2" id="KW-0560">Oxidoreductase</keyword>
<protein>
    <submittedName>
        <fullName evidence="4">NADH:flavin oxidoreductase</fullName>
    </submittedName>
</protein>
<dbReference type="Gene3D" id="3.20.20.70">
    <property type="entry name" value="Aldolase class I"/>
    <property type="match status" value="1"/>
</dbReference>
<evidence type="ECO:0000256" key="1">
    <source>
        <dbReference type="ARBA" id="ARBA00022630"/>
    </source>
</evidence>
<dbReference type="InterPro" id="IPR013785">
    <property type="entry name" value="Aldolase_TIM"/>
</dbReference>
<proteinExistence type="predicted"/>
<name>A0A3A4P6F0_ABYX5</name>
<comment type="caution">
    <text evidence="4">The sequence shown here is derived from an EMBL/GenBank/DDBJ whole genome shotgun (WGS) entry which is preliminary data.</text>
</comment>
<dbReference type="GO" id="GO:0010181">
    <property type="term" value="F:FMN binding"/>
    <property type="evidence" value="ECO:0007669"/>
    <property type="project" value="InterPro"/>
</dbReference>
<evidence type="ECO:0000256" key="2">
    <source>
        <dbReference type="ARBA" id="ARBA00023002"/>
    </source>
</evidence>
<dbReference type="PANTHER" id="PTHR43656:SF2">
    <property type="entry name" value="BINDING OXIDOREDUCTASE, PUTATIVE (AFU_ORTHOLOGUE AFUA_2G08260)-RELATED"/>
    <property type="match status" value="1"/>
</dbReference>
<dbReference type="Proteomes" id="UP000265882">
    <property type="component" value="Unassembled WGS sequence"/>
</dbReference>